<dbReference type="GO" id="GO:0005524">
    <property type="term" value="F:ATP binding"/>
    <property type="evidence" value="ECO:0007669"/>
    <property type="project" value="UniProtKB-KW"/>
</dbReference>
<evidence type="ECO:0000259" key="1">
    <source>
        <dbReference type="Pfam" id="PF13173"/>
    </source>
</evidence>
<accession>A0A967E320</accession>
<keyword evidence="4" id="KW-1185">Reference proteome</keyword>
<dbReference type="Pfam" id="PF13635">
    <property type="entry name" value="DUF4143"/>
    <property type="match status" value="1"/>
</dbReference>
<reference evidence="3" key="1">
    <citation type="submission" date="2020-03" db="EMBL/GenBank/DDBJ databases">
        <title>Psychroflexus Maritimus sp. nov., isolate from marine sediment.</title>
        <authorList>
            <person name="Zhong Y.-L."/>
        </authorList>
    </citation>
    <scope>NUCLEOTIDE SEQUENCE</scope>
    <source>
        <strain evidence="3">C1</strain>
    </source>
</reference>
<evidence type="ECO:0000313" key="3">
    <source>
        <dbReference type="EMBL" id="NGZ90274.1"/>
    </source>
</evidence>
<gene>
    <name evidence="3" type="ORF">G7034_08410</name>
</gene>
<keyword evidence="3" id="KW-0547">Nucleotide-binding</keyword>
<evidence type="ECO:0000313" key="4">
    <source>
        <dbReference type="Proteomes" id="UP000643701"/>
    </source>
</evidence>
<comment type="caution">
    <text evidence="3">The sequence shown here is derived from an EMBL/GenBank/DDBJ whole genome shotgun (WGS) entry which is preliminary data.</text>
</comment>
<protein>
    <submittedName>
        <fullName evidence="3">ATP-binding protein</fullName>
    </submittedName>
</protein>
<dbReference type="PANTHER" id="PTHR33295:SF20">
    <property type="entry name" value="ATPASE"/>
    <property type="match status" value="1"/>
</dbReference>
<dbReference type="InterPro" id="IPR027417">
    <property type="entry name" value="P-loop_NTPase"/>
</dbReference>
<feature type="domain" description="AAA" evidence="1">
    <location>
        <begin position="25"/>
        <end position="154"/>
    </location>
</feature>
<dbReference type="Pfam" id="PF13173">
    <property type="entry name" value="AAA_14"/>
    <property type="match status" value="1"/>
</dbReference>
<proteinExistence type="predicted"/>
<evidence type="ECO:0000259" key="2">
    <source>
        <dbReference type="Pfam" id="PF13635"/>
    </source>
</evidence>
<sequence>MWNMKQINRPQYLQFLTSWKDEDVIKVVSGVRRCGKSTLFEMFKQQLRNEGVKEDQIISINFEDINFDNLLTPTALNNYIKERIQEKNNYYVFLDEIQNVTAFERVVNSLQLNKNLDIYLTGSNAYFLSGELATLLTGRYVELKMLPLSFKEYLTVNKNENQLEAYNNYLKSSFPYAITLDELKKRQYLEGIYSTVVLKDIVKRLGVADVSVLEQLIRYMYAEIGNLHSINKITNTLNSSGSKITNKTVANYVSGIEDSMLVYRADRYNVKGRKVFSSNSKYYAVDIGLRRLIAGDRTEDYGHILENIIYLELLRRGYQVFVGVVDNLEVDFLAIGSGEERLYIQVAYSTEQEETLKRELRPLELIKDNYPKLLLTMDTVLPEQNFGGIQKTNALNWLAN</sequence>
<keyword evidence="3" id="KW-0067">ATP-binding</keyword>
<dbReference type="EMBL" id="JAANAS010000061">
    <property type="protein sequence ID" value="NGZ90274.1"/>
    <property type="molecule type" value="Genomic_DNA"/>
</dbReference>
<dbReference type="InterPro" id="IPR041682">
    <property type="entry name" value="AAA_14"/>
</dbReference>
<dbReference type="Proteomes" id="UP000643701">
    <property type="component" value="Unassembled WGS sequence"/>
</dbReference>
<feature type="domain" description="DUF4143" evidence="2">
    <location>
        <begin position="199"/>
        <end position="349"/>
    </location>
</feature>
<dbReference type="InterPro" id="IPR025420">
    <property type="entry name" value="DUF4143"/>
</dbReference>
<dbReference type="SUPFAM" id="SSF52540">
    <property type="entry name" value="P-loop containing nucleoside triphosphate hydrolases"/>
    <property type="match status" value="1"/>
</dbReference>
<dbReference type="AlphaFoldDB" id="A0A967E320"/>
<dbReference type="PANTHER" id="PTHR33295">
    <property type="entry name" value="ATPASE"/>
    <property type="match status" value="1"/>
</dbReference>
<name>A0A967E320_9FLAO</name>
<organism evidence="3 4">
    <name type="scientific">Psychroflexus maritimus</name>
    <dbReference type="NCBI Taxonomy" id="2714865"/>
    <lineage>
        <taxon>Bacteria</taxon>
        <taxon>Pseudomonadati</taxon>
        <taxon>Bacteroidota</taxon>
        <taxon>Flavobacteriia</taxon>
        <taxon>Flavobacteriales</taxon>
        <taxon>Flavobacteriaceae</taxon>
        <taxon>Psychroflexus</taxon>
    </lineage>
</organism>